<sequence>MKQTLLLLFIFLTLGMAKVDNVVVTTQMKDKVIFQGKEYILFDYLLEHYFAENPEKKPKLQIESSALDRGYISEFEIIENQLYLVDIKIQVRDKTSKDLKVELISVFQNVFPETKRKKVDWKTGFLLLPYGELKSQYTYPNTYSNYWVLELKRGNLTQTRNYTNEELNNFKTRQFKKFKSTREYRKLIKCFKKTNKKVIKGDEMDYGIHKGILDYTEKFLTE</sequence>
<evidence type="ECO:0000256" key="1">
    <source>
        <dbReference type="SAM" id="SignalP"/>
    </source>
</evidence>
<dbReference type="RefSeq" id="WP_070235483.1">
    <property type="nucleotide sequence ID" value="NZ_CP017478.1"/>
</dbReference>
<dbReference type="AlphaFoldDB" id="A0A1D8P477"/>
<dbReference type="Proteomes" id="UP000176050">
    <property type="component" value="Chromosome"/>
</dbReference>
<keyword evidence="1" id="KW-0732">Signal</keyword>
<feature type="chain" id="PRO_5009110758" description="DUF4468 domain-containing protein" evidence="1">
    <location>
        <begin position="20"/>
        <end position="222"/>
    </location>
</feature>
<gene>
    <name evidence="2" type="ORF">LPB138_01065</name>
</gene>
<protein>
    <recommendedName>
        <fullName evidence="4">DUF4468 domain-containing protein</fullName>
    </recommendedName>
</protein>
<evidence type="ECO:0000313" key="3">
    <source>
        <dbReference type="Proteomes" id="UP000176050"/>
    </source>
</evidence>
<feature type="signal peptide" evidence="1">
    <location>
        <begin position="1"/>
        <end position="19"/>
    </location>
</feature>
<evidence type="ECO:0008006" key="4">
    <source>
        <dbReference type="Google" id="ProtNLM"/>
    </source>
</evidence>
<dbReference type="EMBL" id="CP017478">
    <property type="protein sequence ID" value="AOW19357.1"/>
    <property type="molecule type" value="Genomic_DNA"/>
</dbReference>
<accession>A0A1D8P477</accession>
<name>A0A1D8P477_9FLAO</name>
<organism evidence="2 3">
    <name type="scientific">Urechidicola croceus</name>
    <dbReference type="NCBI Taxonomy" id="1850246"/>
    <lineage>
        <taxon>Bacteria</taxon>
        <taxon>Pseudomonadati</taxon>
        <taxon>Bacteroidota</taxon>
        <taxon>Flavobacteriia</taxon>
        <taxon>Flavobacteriales</taxon>
        <taxon>Flavobacteriaceae</taxon>
        <taxon>Urechidicola</taxon>
    </lineage>
</organism>
<evidence type="ECO:0000313" key="2">
    <source>
        <dbReference type="EMBL" id="AOW19357.1"/>
    </source>
</evidence>
<keyword evidence="3" id="KW-1185">Reference proteome</keyword>
<dbReference type="OrthoDB" id="1438245at2"/>
<dbReference type="KEGG" id="lul:LPB138_01065"/>
<reference evidence="2 3" key="1">
    <citation type="submission" date="2016-10" db="EMBL/GenBank/DDBJ databases">
        <title>Lutibacter sp. LPB0138, isolated from marine gastropod.</title>
        <authorList>
            <person name="Kim E."/>
            <person name="Yi H."/>
        </authorList>
    </citation>
    <scope>NUCLEOTIDE SEQUENCE [LARGE SCALE GENOMIC DNA]</scope>
    <source>
        <strain evidence="2 3">LPB0138</strain>
    </source>
</reference>
<proteinExistence type="predicted"/>